<dbReference type="PANTHER" id="PTHR33232:SF18">
    <property type="entry name" value="PROTEIN SIEVE ELEMENT OCCLUSION B-LIKE"/>
    <property type="match status" value="1"/>
</dbReference>
<feature type="domain" description="Sieve element occlusion C-terminal" evidence="2">
    <location>
        <begin position="447"/>
        <end position="543"/>
    </location>
</feature>
<dbReference type="InterPro" id="IPR027942">
    <property type="entry name" value="SEO_N"/>
</dbReference>
<dbReference type="EMBL" id="JAZDWU010000002">
    <property type="protein sequence ID" value="KAL0009848.1"/>
    <property type="molecule type" value="Genomic_DNA"/>
</dbReference>
<evidence type="ECO:0000313" key="3">
    <source>
        <dbReference type="EMBL" id="KAL0009848.1"/>
    </source>
</evidence>
<comment type="caution">
    <text evidence="3">The sequence shown here is derived from an EMBL/GenBank/DDBJ whole genome shotgun (WGS) entry which is preliminary data.</text>
</comment>
<dbReference type="Proteomes" id="UP001459277">
    <property type="component" value="Unassembled WGS sequence"/>
</dbReference>
<dbReference type="Pfam" id="PF14576">
    <property type="entry name" value="SEO_N"/>
    <property type="match status" value="1"/>
</dbReference>
<reference evidence="3 4" key="1">
    <citation type="submission" date="2024-01" db="EMBL/GenBank/DDBJ databases">
        <title>A telomere-to-telomere, gap-free genome of sweet tea (Lithocarpus litseifolius).</title>
        <authorList>
            <person name="Zhou J."/>
        </authorList>
    </citation>
    <scope>NUCLEOTIDE SEQUENCE [LARGE SCALE GENOMIC DNA]</scope>
    <source>
        <strain evidence="3">Zhou-2022a</strain>
        <tissue evidence="3">Leaf</tissue>
    </source>
</reference>
<name>A0AAW2DJU3_9ROSI</name>
<feature type="domain" description="Sieve element occlusion N-terminal" evidence="1">
    <location>
        <begin position="24"/>
        <end position="282"/>
    </location>
</feature>
<evidence type="ECO:0000259" key="1">
    <source>
        <dbReference type="Pfam" id="PF14576"/>
    </source>
</evidence>
<dbReference type="AlphaFoldDB" id="A0AAW2DJU3"/>
<evidence type="ECO:0000313" key="4">
    <source>
        <dbReference type="Proteomes" id="UP001459277"/>
    </source>
</evidence>
<gene>
    <name evidence="3" type="ORF">SO802_004956</name>
</gene>
<dbReference type="Pfam" id="PF14577">
    <property type="entry name" value="SEO_C"/>
    <property type="match status" value="1"/>
</dbReference>
<dbReference type="GO" id="GO:0010088">
    <property type="term" value="P:phloem development"/>
    <property type="evidence" value="ECO:0007669"/>
    <property type="project" value="InterPro"/>
</dbReference>
<accession>A0AAW2DJU3</accession>
<sequence>MDCGKRLSLFEMTAYDIKNFFFPHRPLRLENLDVAALFAMVTNILNPATVVVDNIFGGTKQPHMVIKGERAIAPDFNPPLCKLKELSYMMACNKNLKEETLEETTNSILKKLEGYSWHAQAVLTLAAFVSDYGDFCRHLDQFHSSDHLTKPVGNMKQIPALRTQPKIDDKHKDAILKLNKLIKETFNFIDCIVMLGHLSVKHGFQETRDEQKSLTDNILYYDFWAIMTVVACTTWMSCLNKDENETKIFSRCADKIADTLVDLKFEIQIAEAKAYRRLTKFLKEPHCIVEVLNKLISGEGNEQPVKVFDNDTILVNMEVVKTKNVLLFFSGLDISEYVSILKPIYKEIKNDFKIMWIPIVEPWTKDTQKKFDIQRDDMPWYVVQQFSSISSIKYVKEQWQFKNEPIIVVLNPQGRVEHHNALHMIMTWGKRAIPFTRSKEDELTRRKEDNLRNGDDWFGSLMIEICPDSMLPTWIKDQKCIFIYGGNDESWSKEFHEKATRVKNEISARTSIELFCVGKDGKGKDELDNFWKLITNFLFTKFHEDTELDSGTKECLKLLSCRNEIEKRWVVHLCCAKVLNWCSVVLGQQF</sequence>
<keyword evidence="4" id="KW-1185">Reference proteome</keyword>
<protein>
    <submittedName>
        <fullName evidence="3">Uncharacterized protein</fullName>
    </submittedName>
</protein>
<evidence type="ECO:0000259" key="2">
    <source>
        <dbReference type="Pfam" id="PF14577"/>
    </source>
</evidence>
<dbReference type="InterPro" id="IPR027944">
    <property type="entry name" value="SEO_C"/>
</dbReference>
<dbReference type="InterPro" id="IPR039299">
    <property type="entry name" value="SEOA"/>
</dbReference>
<dbReference type="PANTHER" id="PTHR33232">
    <property type="entry name" value="PROTEIN SIEVE ELEMENT OCCLUSION B-LIKE"/>
    <property type="match status" value="1"/>
</dbReference>
<organism evidence="3 4">
    <name type="scientific">Lithocarpus litseifolius</name>
    <dbReference type="NCBI Taxonomy" id="425828"/>
    <lineage>
        <taxon>Eukaryota</taxon>
        <taxon>Viridiplantae</taxon>
        <taxon>Streptophyta</taxon>
        <taxon>Embryophyta</taxon>
        <taxon>Tracheophyta</taxon>
        <taxon>Spermatophyta</taxon>
        <taxon>Magnoliopsida</taxon>
        <taxon>eudicotyledons</taxon>
        <taxon>Gunneridae</taxon>
        <taxon>Pentapetalae</taxon>
        <taxon>rosids</taxon>
        <taxon>fabids</taxon>
        <taxon>Fagales</taxon>
        <taxon>Fagaceae</taxon>
        <taxon>Lithocarpus</taxon>
    </lineage>
</organism>
<proteinExistence type="predicted"/>